<sequence>MHTKIVKVYFSSLDYPVLLHSFVCFLSIKYIGSKTKLLGFIDSVVTECVSKIAKPSDEIVLCDLFSGSGKVATHFKDRFKVIANDLEYYSYATLENLLNNDSSTVEECQPILDYMNHNMAGEEGFIFQNYSESGGRTYFTNENALKIDAGITLVYGMYGRGELTDQQFYYCLCSVLEGADRVSNTTGMYLAYLKKFTTSALKPIVFKGFDLTEPVASNEVYLGDANALLKEVRGDILYLDPPYTATQYSNAYHLLNTMAKNEQPQVYGITGRPEGRNVSPWSSKPKVEGEFRRLVESANFEYLVMSYSNESIMPVELIGDVMSSYGKYEMKQMQHKKFKSRKEASNEAYVTEYLHVLHKAS</sequence>
<dbReference type="PROSITE" id="PS00092">
    <property type="entry name" value="N6_MTASE"/>
    <property type="match status" value="1"/>
</dbReference>
<dbReference type="InterPro" id="IPR012327">
    <property type="entry name" value="MeTrfase_D12"/>
</dbReference>
<keyword evidence="3 7" id="KW-0489">Methyltransferase</keyword>
<dbReference type="GO" id="GO:0009007">
    <property type="term" value="F:site-specific DNA-methyltransferase (adenine-specific) activity"/>
    <property type="evidence" value="ECO:0007669"/>
    <property type="project" value="UniProtKB-EC"/>
</dbReference>
<dbReference type="RefSeq" id="WP_153372332.1">
    <property type="nucleotide sequence ID" value="NZ_WIVU01000002.1"/>
</dbReference>
<dbReference type="Gene3D" id="1.10.1020.10">
    <property type="entry name" value="Adenine-specific Methyltransferase, Domain 2"/>
    <property type="match status" value="1"/>
</dbReference>
<evidence type="ECO:0000256" key="4">
    <source>
        <dbReference type="ARBA" id="ARBA00022679"/>
    </source>
</evidence>
<dbReference type="InterPro" id="IPR002052">
    <property type="entry name" value="DNA_methylase_N6_adenine_CS"/>
</dbReference>
<dbReference type="GO" id="GO:0003676">
    <property type="term" value="F:nucleic acid binding"/>
    <property type="evidence" value="ECO:0007669"/>
    <property type="project" value="InterPro"/>
</dbReference>
<dbReference type="EC" id="2.1.1.72" evidence="2"/>
<organism evidence="7 8">
    <name type="scientific">Pseudomonas helleri</name>
    <dbReference type="NCBI Taxonomy" id="1608996"/>
    <lineage>
        <taxon>Bacteria</taxon>
        <taxon>Pseudomonadati</taxon>
        <taxon>Pseudomonadota</taxon>
        <taxon>Gammaproteobacteria</taxon>
        <taxon>Pseudomonadales</taxon>
        <taxon>Pseudomonadaceae</taxon>
        <taxon>Pseudomonas</taxon>
    </lineage>
</organism>
<evidence type="ECO:0000313" key="7">
    <source>
        <dbReference type="EMBL" id="MQU04436.1"/>
    </source>
</evidence>
<dbReference type="EMBL" id="WIVU01000002">
    <property type="protein sequence ID" value="MQU04436.1"/>
    <property type="molecule type" value="Genomic_DNA"/>
</dbReference>
<protein>
    <recommendedName>
        <fullName evidence="2">site-specific DNA-methyltransferase (adenine-specific)</fullName>
        <ecNumber evidence="2">2.1.1.72</ecNumber>
    </recommendedName>
</protein>
<dbReference type="GO" id="GO:0032259">
    <property type="term" value="P:methylation"/>
    <property type="evidence" value="ECO:0007669"/>
    <property type="project" value="UniProtKB-KW"/>
</dbReference>
<dbReference type="AlphaFoldDB" id="A0A6L5HM91"/>
<dbReference type="Pfam" id="PF02086">
    <property type="entry name" value="MethyltransfD12"/>
    <property type="match status" value="1"/>
</dbReference>
<name>A0A6L5HM91_9PSED</name>
<comment type="caution">
    <text evidence="7">The sequence shown here is derived from an EMBL/GenBank/DDBJ whole genome shotgun (WGS) entry which is preliminary data.</text>
</comment>
<dbReference type="PRINTS" id="PR00505">
    <property type="entry name" value="D12N6MTFRASE"/>
</dbReference>
<dbReference type="Gene3D" id="3.40.50.150">
    <property type="entry name" value="Vaccinia Virus protein VP39"/>
    <property type="match status" value="1"/>
</dbReference>
<keyword evidence="4 7" id="KW-0808">Transferase</keyword>
<dbReference type="Proteomes" id="UP000478064">
    <property type="component" value="Unassembled WGS sequence"/>
</dbReference>
<keyword evidence="5" id="KW-0949">S-adenosyl-L-methionine</keyword>
<dbReference type="SUPFAM" id="SSF53335">
    <property type="entry name" value="S-adenosyl-L-methionine-dependent methyltransferases"/>
    <property type="match status" value="1"/>
</dbReference>
<evidence type="ECO:0000256" key="6">
    <source>
        <dbReference type="ARBA" id="ARBA00047942"/>
    </source>
</evidence>
<proteinExistence type="inferred from homology"/>
<accession>A0A6L5HM91</accession>
<evidence type="ECO:0000256" key="5">
    <source>
        <dbReference type="ARBA" id="ARBA00022691"/>
    </source>
</evidence>
<dbReference type="InterPro" id="IPR023095">
    <property type="entry name" value="Ade_MeTrfase_dom_2"/>
</dbReference>
<evidence type="ECO:0000256" key="2">
    <source>
        <dbReference type="ARBA" id="ARBA00011900"/>
    </source>
</evidence>
<comment type="similarity">
    <text evidence="1">Belongs to the N(4)/N(6)-methyltransferase family.</text>
</comment>
<evidence type="ECO:0000256" key="3">
    <source>
        <dbReference type="ARBA" id="ARBA00022603"/>
    </source>
</evidence>
<evidence type="ECO:0000313" key="8">
    <source>
        <dbReference type="Proteomes" id="UP000478064"/>
    </source>
</evidence>
<comment type="catalytic activity">
    <reaction evidence="6">
        <text>a 2'-deoxyadenosine in DNA + S-adenosyl-L-methionine = an N(6)-methyl-2'-deoxyadenosine in DNA + S-adenosyl-L-homocysteine + H(+)</text>
        <dbReference type="Rhea" id="RHEA:15197"/>
        <dbReference type="Rhea" id="RHEA-COMP:12418"/>
        <dbReference type="Rhea" id="RHEA-COMP:12419"/>
        <dbReference type="ChEBI" id="CHEBI:15378"/>
        <dbReference type="ChEBI" id="CHEBI:57856"/>
        <dbReference type="ChEBI" id="CHEBI:59789"/>
        <dbReference type="ChEBI" id="CHEBI:90615"/>
        <dbReference type="ChEBI" id="CHEBI:90616"/>
        <dbReference type="EC" id="2.1.1.72"/>
    </reaction>
</comment>
<dbReference type="InterPro" id="IPR029063">
    <property type="entry name" value="SAM-dependent_MTases_sf"/>
</dbReference>
<gene>
    <name evidence="7" type="ORF">GHO27_01915</name>
</gene>
<evidence type="ECO:0000256" key="1">
    <source>
        <dbReference type="ARBA" id="ARBA00006594"/>
    </source>
</evidence>
<reference evidence="7 8" key="1">
    <citation type="submission" date="2019-10" db="EMBL/GenBank/DDBJ databases">
        <title>Evaluation of single-gene subtyping targets for Pseudomonas.</title>
        <authorList>
            <person name="Reichler S.J."/>
            <person name="Orsi R.H."/>
            <person name="Wiedmann M."/>
            <person name="Martin N.H."/>
            <person name="Murphy S.I."/>
        </authorList>
    </citation>
    <scope>NUCLEOTIDE SEQUENCE [LARGE SCALE GENOMIC DNA]</scope>
    <source>
        <strain evidence="7 8">FSL R10-1637</strain>
    </source>
</reference>
<dbReference type="GO" id="GO:0009307">
    <property type="term" value="P:DNA restriction-modification system"/>
    <property type="evidence" value="ECO:0007669"/>
    <property type="project" value="InterPro"/>
</dbReference>